<keyword evidence="9" id="KW-1185">Reference proteome</keyword>
<sequence>MSTFFVRPEVAALKPYSAGKSIEEVRREYGLTRIIKLASNENPLGPSPRALQALREAAEGVNIYPEGPSTALREALGARWGVGPDWIFVGNGSDEIFRLLATTYLRRGDRVVVPRPSFPVYAGASALMGAQVDAVPLKDGAMDLPAMAARARGARIVFLCRPNNPTGGVFAAEAFDAFLRAVDPDTLVVLDEAYREYDDTLFDSRAFLAEYPNLIVTRTFSKIYGLAGLRLGYGVGRPGIWQPLYTVREPFSVNRLAQAAGLAALDDHDHLEASRRMNQAGRQFLTAFFREMGLRPWPTQANFVLVDLGRPAAPVFEGLLRRGVVVRLPDPADLPNALRVTVGTEEQNREFVRALTDVLNA</sequence>
<dbReference type="EC" id="2.6.1.9" evidence="6"/>
<dbReference type="Gene3D" id="3.90.1150.10">
    <property type="entry name" value="Aspartate Aminotransferase, domain 1"/>
    <property type="match status" value="1"/>
</dbReference>
<dbReference type="PANTHER" id="PTHR43643:SF3">
    <property type="entry name" value="HISTIDINOL-PHOSPHATE AMINOTRANSFERASE"/>
    <property type="match status" value="1"/>
</dbReference>
<gene>
    <name evidence="6 8" type="primary">hisC</name>
    <name evidence="8" type="ORF">caldi_23550</name>
</gene>
<dbReference type="Proteomes" id="UP001163687">
    <property type="component" value="Chromosome"/>
</dbReference>
<evidence type="ECO:0000256" key="4">
    <source>
        <dbReference type="ARBA" id="ARBA00022679"/>
    </source>
</evidence>
<dbReference type="NCBIfam" id="TIGR01141">
    <property type="entry name" value="hisC"/>
    <property type="match status" value="1"/>
</dbReference>
<comment type="subunit">
    <text evidence="2 6">Homodimer.</text>
</comment>
<name>A0AA35G8Q1_9FIRM</name>
<evidence type="ECO:0000256" key="1">
    <source>
        <dbReference type="ARBA" id="ARBA00001933"/>
    </source>
</evidence>
<dbReference type="InterPro" id="IPR015424">
    <property type="entry name" value="PyrdxlP-dep_Trfase"/>
</dbReference>
<dbReference type="Pfam" id="PF00155">
    <property type="entry name" value="Aminotran_1_2"/>
    <property type="match status" value="1"/>
</dbReference>
<evidence type="ECO:0000256" key="6">
    <source>
        <dbReference type="HAMAP-Rule" id="MF_01023"/>
    </source>
</evidence>
<dbReference type="SUPFAM" id="SSF53383">
    <property type="entry name" value="PLP-dependent transferases"/>
    <property type="match status" value="1"/>
</dbReference>
<dbReference type="InterPro" id="IPR015422">
    <property type="entry name" value="PyrdxlP-dep_Trfase_small"/>
</dbReference>
<protein>
    <recommendedName>
        <fullName evidence="6">Histidinol-phosphate aminotransferase</fullName>
        <ecNumber evidence="6">2.6.1.9</ecNumber>
    </recommendedName>
    <alternativeName>
        <fullName evidence="6">Imidazole acetol-phosphate transaminase</fullName>
    </alternativeName>
</protein>
<keyword evidence="6" id="KW-0028">Amino-acid biosynthesis</keyword>
<accession>A0AA35G8Q1</accession>
<evidence type="ECO:0000256" key="2">
    <source>
        <dbReference type="ARBA" id="ARBA00011738"/>
    </source>
</evidence>
<keyword evidence="3 6" id="KW-0032">Aminotransferase</keyword>
<dbReference type="GO" id="GO:0004400">
    <property type="term" value="F:histidinol-phosphate transaminase activity"/>
    <property type="evidence" value="ECO:0007669"/>
    <property type="project" value="UniProtKB-UniRule"/>
</dbReference>
<comment type="similarity">
    <text evidence="6">Belongs to the class-II pyridoxal-phosphate-dependent aminotransferase family. Histidinol-phosphate aminotransferase subfamily.</text>
</comment>
<feature type="domain" description="Aminotransferase class I/classII large" evidence="7">
    <location>
        <begin position="33"/>
        <end position="355"/>
    </location>
</feature>
<evidence type="ECO:0000256" key="5">
    <source>
        <dbReference type="ARBA" id="ARBA00022898"/>
    </source>
</evidence>
<evidence type="ECO:0000313" key="9">
    <source>
        <dbReference type="Proteomes" id="UP001163687"/>
    </source>
</evidence>
<keyword evidence="5 6" id="KW-0663">Pyridoxal phosphate</keyword>
<comment type="pathway">
    <text evidence="6">Amino-acid biosynthesis; L-histidine biosynthesis; L-histidine from 5-phospho-alpha-D-ribose 1-diphosphate: step 7/9.</text>
</comment>
<keyword evidence="4 6" id="KW-0808">Transferase</keyword>
<dbReference type="EMBL" id="AP025628">
    <property type="protein sequence ID" value="BDG61265.1"/>
    <property type="molecule type" value="Genomic_DNA"/>
</dbReference>
<keyword evidence="6" id="KW-0368">Histidine biosynthesis</keyword>
<evidence type="ECO:0000313" key="8">
    <source>
        <dbReference type="EMBL" id="BDG61265.1"/>
    </source>
</evidence>
<dbReference type="HAMAP" id="MF_01023">
    <property type="entry name" value="HisC_aminotrans_2"/>
    <property type="match status" value="1"/>
</dbReference>
<comment type="cofactor">
    <cofactor evidence="1 6">
        <name>pyridoxal 5'-phosphate</name>
        <dbReference type="ChEBI" id="CHEBI:597326"/>
    </cofactor>
</comment>
<dbReference type="AlphaFoldDB" id="A0AA35G8Q1"/>
<dbReference type="InterPro" id="IPR050106">
    <property type="entry name" value="HistidinolP_aminotransfase"/>
</dbReference>
<dbReference type="KEGG" id="cmic:caldi_23550"/>
<dbReference type="InterPro" id="IPR005861">
    <property type="entry name" value="HisP_aminotrans"/>
</dbReference>
<organism evidence="8 9">
    <name type="scientific">Caldinitratiruptor microaerophilus</name>
    <dbReference type="NCBI Taxonomy" id="671077"/>
    <lineage>
        <taxon>Bacteria</taxon>
        <taxon>Bacillati</taxon>
        <taxon>Bacillota</taxon>
        <taxon>Clostridia</taxon>
        <taxon>Eubacteriales</taxon>
        <taxon>Symbiobacteriaceae</taxon>
        <taxon>Caldinitratiruptor</taxon>
    </lineage>
</organism>
<proteinExistence type="inferred from homology"/>
<comment type="catalytic activity">
    <reaction evidence="6">
        <text>L-histidinol phosphate + 2-oxoglutarate = 3-(imidazol-4-yl)-2-oxopropyl phosphate + L-glutamate</text>
        <dbReference type="Rhea" id="RHEA:23744"/>
        <dbReference type="ChEBI" id="CHEBI:16810"/>
        <dbReference type="ChEBI" id="CHEBI:29985"/>
        <dbReference type="ChEBI" id="CHEBI:57766"/>
        <dbReference type="ChEBI" id="CHEBI:57980"/>
        <dbReference type="EC" id="2.6.1.9"/>
    </reaction>
</comment>
<dbReference type="RefSeq" id="WP_264841925.1">
    <property type="nucleotide sequence ID" value="NZ_AP025628.1"/>
</dbReference>
<feature type="modified residue" description="N6-(pyridoxal phosphate)lysine" evidence="6">
    <location>
        <position position="222"/>
    </location>
</feature>
<dbReference type="Gene3D" id="3.40.640.10">
    <property type="entry name" value="Type I PLP-dependent aspartate aminotransferase-like (Major domain)"/>
    <property type="match status" value="1"/>
</dbReference>
<dbReference type="CDD" id="cd00609">
    <property type="entry name" value="AAT_like"/>
    <property type="match status" value="1"/>
</dbReference>
<evidence type="ECO:0000259" key="7">
    <source>
        <dbReference type="Pfam" id="PF00155"/>
    </source>
</evidence>
<dbReference type="InterPro" id="IPR004839">
    <property type="entry name" value="Aminotransferase_I/II_large"/>
</dbReference>
<reference evidence="8" key="1">
    <citation type="submission" date="2022-03" db="EMBL/GenBank/DDBJ databases">
        <title>Complete genome sequence of Caldinitratiruptor microaerophilus.</title>
        <authorList>
            <person name="Mukaiyama R."/>
            <person name="Nishiyama T."/>
            <person name="Ueda K."/>
        </authorList>
    </citation>
    <scope>NUCLEOTIDE SEQUENCE</scope>
    <source>
        <strain evidence="8">JCM 16183</strain>
    </source>
</reference>
<evidence type="ECO:0000256" key="3">
    <source>
        <dbReference type="ARBA" id="ARBA00022576"/>
    </source>
</evidence>
<dbReference type="GO" id="GO:0000105">
    <property type="term" value="P:L-histidine biosynthetic process"/>
    <property type="evidence" value="ECO:0007669"/>
    <property type="project" value="UniProtKB-UniRule"/>
</dbReference>
<dbReference type="PANTHER" id="PTHR43643">
    <property type="entry name" value="HISTIDINOL-PHOSPHATE AMINOTRANSFERASE 2"/>
    <property type="match status" value="1"/>
</dbReference>
<dbReference type="InterPro" id="IPR015421">
    <property type="entry name" value="PyrdxlP-dep_Trfase_major"/>
</dbReference>
<dbReference type="GO" id="GO:0030170">
    <property type="term" value="F:pyridoxal phosphate binding"/>
    <property type="evidence" value="ECO:0007669"/>
    <property type="project" value="InterPro"/>
</dbReference>